<evidence type="ECO:0000313" key="2">
    <source>
        <dbReference type="Proteomes" id="UP000269693"/>
    </source>
</evidence>
<keyword evidence="2" id="KW-1185">Reference proteome</keyword>
<proteinExistence type="predicted"/>
<sequence>MTIKEFEKRAEYQNGYDREFDNWKIINIHQIPDEFMENHEIDFYCSNGLKVYLLRFRNRTTESYVINDDSKDSGYPPYLIADFPILRLDNEVIKMTLEKFNLI</sequence>
<gene>
    <name evidence="1" type="ORF">D6200_13325</name>
</gene>
<accession>A0ABN5T828</accession>
<name>A0ABN5T828_9FLAO</name>
<dbReference type="Proteomes" id="UP000269693">
    <property type="component" value="Chromosome"/>
</dbReference>
<organism evidence="1 2">
    <name type="scientific">Tenacibaculum mesophilum</name>
    <dbReference type="NCBI Taxonomy" id="104268"/>
    <lineage>
        <taxon>Bacteria</taxon>
        <taxon>Pseudomonadati</taxon>
        <taxon>Bacteroidota</taxon>
        <taxon>Flavobacteriia</taxon>
        <taxon>Flavobacteriales</taxon>
        <taxon>Flavobacteriaceae</taxon>
        <taxon>Tenacibaculum</taxon>
    </lineage>
</organism>
<evidence type="ECO:0000313" key="1">
    <source>
        <dbReference type="EMBL" id="AZJ33492.1"/>
    </source>
</evidence>
<dbReference type="EMBL" id="CP032544">
    <property type="protein sequence ID" value="AZJ33492.1"/>
    <property type="molecule type" value="Genomic_DNA"/>
</dbReference>
<dbReference type="RefSeq" id="WP_073181924.1">
    <property type="nucleotide sequence ID" value="NZ_CP032544.1"/>
</dbReference>
<protein>
    <submittedName>
        <fullName evidence="1">Uncharacterized protein</fullName>
    </submittedName>
</protein>
<reference evidence="1 2" key="1">
    <citation type="submission" date="2018-09" db="EMBL/GenBank/DDBJ databases">
        <title>Insights into the microbiota of Asian seabass (Lates calcarifer) with tenacibaculosis symptoms and description of sp. nov. Tenacibaculum singaporense.</title>
        <authorList>
            <person name="Miyake S."/>
            <person name="Soh M."/>
            <person name="Azman M.N."/>
            <person name="Ngoh S.Y."/>
            <person name="Orban L."/>
            <person name="Seedorf H."/>
        </authorList>
    </citation>
    <scope>NUCLEOTIDE SEQUENCE [LARGE SCALE GENOMIC DNA]</scope>
    <source>
        <strain evidence="1 2">DSM 13764</strain>
    </source>
</reference>